<proteinExistence type="predicted"/>
<evidence type="ECO:0000313" key="1">
    <source>
        <dbReference type="EMBL" id="KAJ8896019.1"/>
    </source>
</evidence>
<keyword evidence="2" id="KW-1185">Reference proteome</keyword>
<reference evidence="1 2" key="1">
    <citation type="submission" date="2023-02" db="EMBL/GenBank/DDBJ databases">
        <title>LHISI_Scaffold_Assembly.</title>
        <authorList>
            <person name="Stuart O.P."/>
            <person name="Cleave R."/>
            <person name="Magrath M.J.L."/>
            <person name="Mikheyev A.S."/>
        </authorList>
    </citation>
    <scope>NUCLEOTIDE SEQUENCE [LARGE SCALE GENOMIC DNA]</scope>
    <source>
        <strain evidence="1">Daus_M_001</strain>
        <tissue evidence="1">Leg muscle</tissue>
    </source>
</reference>
<sequence>MDVPTAFLNGVLEGEVYIVKPEGVEGKKRILKLQRVLYGFHDILLFGQKSKVEELAELLKGEFNAKDMGTILCWNRNKTGGQQNLTESASAH</sequence>
<gene>
    <name evidence="1" type="ORF">PR048_001360</name>
</gene>
<organism evidence="1 2">
    <name type="scientific">Dryococelus australis</name>
    <dbReference type="NCBI Taxonomy" id="614101"/>
    <lineage>
        <taxon>Eukaryota</taxon>
        <taxon>Metazoa</taxon>
        <taxon>Ecdysozoa</taxon>
        <taxon>Arthropoda</taxon>
        <taxon>Hexapoda</taxon>
        <taxon>Insecta</taxon>
        <taxon>Pterygota</taxon>
        <taxon>Neoptera</taxon>
        <taxon>Polyneoptera</taxon>
        <taxon>Phasmatodea</taxon>
        <taxon>Verophasmatodea</taxon>
        <taxon>Anareolatae</taxon>
        <taxon>Phasmatidae</taxon>
        <taxon>Eurycanthinae</taxon>
        <taxon>Dryococelus</taxon>
    </lineage>
</organism>
<comment type="caution">
    <text evidence="1">The sequence shown here is derived from an EMBL/GenBank/DDBJ whole genome shotgun (WGS) entry which is preliminary data.</text>
</comment>
<dbReference type="EMBL" id="JARBHB010000001">
    <property type="protein sequence ID" value="KAJ8896019.1"/>
    <property type="molecule type" value="Genomic_DNA"/>
</dbReference>
<dbReference type="Proteomes" id="UP001159363">
    <property type="component" value="Chromosome 1"/>
</dbReference>
<evidence type="ECO:0000313" key="2">
    <source>
        <dbReference type="Proteomes" id="UP001159363"/>
    </source>
</evidence>
<accession>A0ABQ9III1</accession>
<evidence type="ECO:0008006" key="3">
    <source>
        <dbReference type="Google" id="ProtNLM"/>
    </source>
</evidence>
<name>A0ABQ9III1_9NEOP</name>
<protein>
    <recommendedName>
        <fullName evidence="3">Reverse transcriptase</fullName>
    </recommendedName>
</protein>